<dbReference type="GO" id="GO:0018104">
    <property type="term" value="P:peptidoglycan-protein cross-linking"/>
    <property type="evidence" value="ECO:0007669"/>
    <property type="project" value="TreeGrafter"/>
</dbReference>
<keyword evidence="3" id="KW-0808">Transferase</keyword>
<feature type="active site" description="Proton donor/acceptor" evidence="7">
    <location>
        <position position="313"/>
    </location>
</feature>
<dbReference type="InterPro" id="IPR038063">
    <property type="entry name" value="Transpep_catalytic_dom"/>
</dbReference>
<feature type="active site" description="Nucleophile" evidence="7">
    <location>
        <position position="329"/>
    </location>
</feature>
<dbReference type="InterPro" id="IPR036366">
    <property type="entry name" value="PGBDSf"/>
</dbReference>
<dbReference type="Gene3D" id="2.40.440.10">
    <property type="entry name" value="L,D-transpeptidase catalytic domain-like"/>
    <property type="match status" value="1"/>
</dbReference>
<dbReference type="AlphaFoldDB" id="A0A0J8AKE8"/>
<evidence type="ECO:0000256" key="6">
    <source>
        <dbReference type="ARBA" id="ARBA00023316"/>
    </source>
</evidence>
<dbReference type="PANTHER" id="PTHR30582">
    <property type="entry name" value="L,D-TRANSPEPTIDASE"/>
    <property type="match status" value="1"/>
</dbReference>
<dbReference type="GO" id="GO:0008360">
    <property type="term" value="P:regulation of cell shape"/>
    <property type="evidence" value="ECO:0007669"/>
    <property type="project" value="UniProtKB-UniRule"/>
</dbReference>
<protein>
    <submittedName>
        <fullName evidence="9">Peptidoglycan-binding protein</fullName>
    </submittedName>
</protein>
<organism evidence="9 10">
    <name type="scientific">Novosphingobium barchaimii LL02</name>
    <dbReference type="NCBI Taxonomy" id="1114963"/>
    <lineage>
        <taxon>Bacteria</taxon>
        <taxon>Pseudomonadati</taxon>
        <taxon>Pseudomonadota</taxon>
        <taxon>Alphaproteobacteria</taxon>
        <taxon>Sphingomonadales</taxon>
        <taxon>Sphingomonadaceae</taxon>
        <taxon>Novosphingobium</taxon>
    </lineage>
</organism>
<dbReference type="InterPro" id="IPR036365">
    <property type="entry name" value="PGBD-like_sf"/>
</dbReference>
<evidence type="ECO:0000256" key="7">
    <source>
        <dbReference type="PROSITE-ProRule" id="PRU01373"/>
    </source>
</evidence>
<gene>
    <name evidence="9" type="ORF">V474_18940</name>
</gene>
<dbReference type="Proteomes" id="UP000052268">
    <property type="component" value="Unassembled WGS sequence"/>
</dbReference>
<dbReference type="EMBL" id="JACU01000005">
    <property type="protein sequence ID" value="KMS55120.1"/>
    <property type="molecule type" value="Genomic_DNA"/>
</dbReference>
<dbReference type="InterPro" id="IPR005490">
    <property type="entry name" value="LD_TPept_cat_dom"/>
</dbReference>
<evidence type="ECO:0000256" key="2">
    <source>
        <dbReference type="ARBA" id="ARBA00005992"/>
    </source>
</evidence>
<dbReference type="InterPro" id="IPR002477">
    <property type="entry name" value="Peptidoglycan-bd-like"/>
</dbReference>
<dbReference type="SUPFAM" id="SSF141523">
    <property type="entry name" value="L,D-transpeptidase catalytic domain-like"/>
    <property type="match status" value="1"/>
</dbReference>
<evidence type="ECO:0000256" key="1">
    <source>
        <dbReference type="ARBA" id="ARBA00004752"/>
    </source>
</evidence>
<dbReference type="PATRIC" id="fig|1114963.3.peg.2625"/>
<keyword evidence="10" id="KW-1185">Reference proteome</keyword>
<dbReference type="PROSITE" id="PS51257">
    <property type="entry name" value="PROKAR_LIPOPROTEIN"/>
    <property type="match status" value="1"/>
</dbReference>
<dbReference type="GO" id="GO:0071972">
    <property type="term" value="F:peptidoglycan L,D-transpeptidase activity"/>
    <property type="evidence" value="ECO:0007669"/>
    <property type="project" value="TreeGrafter"/>
</dbReference>
<reference evidence="9 10" key="1">
    <citation type="journal article" date="2015" name="G3 (Bethesda)">
        <title>Insights into Ongoing Evolution of the Hexachlorocyclohexane Catabolic Pathway from Comparative Genomics of Ten Sphingomonadaceae Strains.</title>
        <authorList>
            <person name="Pearce S.L."/>
            <person name="Oakeshott J.G."/>
            <person name="Pandey G."/>
        </authorList>
    </citation>
    <scope>NUCLEOTIDE SEQUENCE [LARGE SCALE GENOMIC DNA]</scope>
    <source>
        <strain evidence="9 10">LL02</strain>
    </source>
</reference>
<dbReference type="GO" id="GO:0016740">
    <property type="term" value="F:transferase activity"/>
    <property type="evidence" value="ECO:0007669"/>
    <property type="project" value="UniProtKB-KW"/>
</dbReference>
<dbReference type="PROSITE" id="PS52029">
    <property type="entry name" value="LD_TPASE"/>
    <property type="match status" value="1"/>
</dbReference>
<evidence type="ECO:0000256" key="4">
    <source>
        <dbReference type="ARBA" id="ARBA00022960"/>
    </source>
</evidence>
<evidence type="ECO:0000256" key="5">
    <source>
        <dbReference type="ARBA" id="ARBA00022984"/>
    </source>
</evidence>
<keyword evidence="4 7" id="KW-0133">Cell shape</keyword>
<keyword evidence="5 7" id="KW-0573">Peptidoglycan synthesis</keyword>
<proteinExistence type="inferred from homology"/>
<dbReference type="Pfam" id="PF03734">
    <property type="entry name" value="YkuD"/>
    <property type="match status" value="1"/>
</dbReference>
<name>A0A0J8AKE8_9SPHN</name>
<comment type="pathway">
    <text evidence="1 7">Cell wall biogenesis; peptidoglycan biosynthesis.</text>
</comment>
<evidence type="ECO:0000313" key="9">
    <source>
        <dbReference type="EMBL" id="KMS55120.1"/>
    </source>
</evidence>
<evidence type="ECO:0000259" key="8">
    <source>
        <dbReference type="PROSITE" id="PS52029"/>
    </source>
</evidence>
<dbReference type="SUPFAM" id="SSF47090">
    <property type="entry name" value="PGBD-like"/>
    <property type="match status" value="1"/>
</dbReference>
<keyword evidence="6 7" id="KW-0961">Cell wall biogenesis/degradation</keyword>
<comment type="caution">
    <text evidence="9">The sequence shown here is derived from an EMBL/GenBank/DDBJ whole genome shotgun (WGS) entry which is preliminary data.</text>
</comment>
<sequence length="354" mass="37815">MKRLLPLCLPALVMISACGPRSEPTADPSNAAASGTLAFANAPGGGETEAADSLIMRAQVALDRLAFSPGVIDGRQGQSYKLALAAFQEARGLPSTGQLDPATQTALFQGQGTAATLLVVIPEAFARGPFVRDLPHKTAELARFDHLGYRSMTEALAERFHTTPDTLYALNGPNTALAAGRTIRVPAIANVAPAKIEGDERGWADTLQRLGVAGDQPNAERIVVDKSQGTLRVYDKAEKLIAQFPVTTGSAHDPLPIGTWKIKGTSRNPDYQYDPDLFWDASKNDKAKRLAPGPNGPVGVVWIDLSKDHYGIHGTPEPQTIGRSESHGCVRLTNWDAARLAQMVHTGTEVVFQP</sequence>
<dbReference type="UniPathway" id="UPA00219"/>
<dbReference type="InterPro" id="IPR050979">
    <property type="entry name" value="LD-transpeptidase"/>
</dbReference>
<dbReference type="GO" id="GO:0005576">
    <property type="term" value="C:extracellular region"/>
    <property type="evidence" value="ECO:0007669"/>
    <property type="project" value="TreeGrafter"/>
</dbReference>
<dbReference type="Pfam" id="PF01471">
    <property type="entry name" value="PG_binding_1"/>
    <property type="match status" value="1"/>
</dbReference>
<comment type="similarity">
    <text evidence="2">Belongs to the YkuD family.</text>
</comment>
<accession>A0A0J8AKE8</accession>
<feature type="domain" description="L,D-TPase catalytic" evidence="8">
    <location>
        <begin position="220"/>
        <end position="353"/>
    </location>
</feature>
<dbReference type="CDD" id="cd16913">
    <property type="entry name" value="YkuD_like"/>
    <property type="match status" value="1"/>
</dbReference>
<dbReference type="GO" id="GO:0071555">
    <property type="term" value="P:cell wall organization"/>
    <property type="evidence" value="ECO:0007669"/>
    <property type="project" value="UniProtKB-UniRule"/>
</dbReference>
<evidence type="ECO:0000256" key="3">
    <source>
        <dbReference type="ARBA" id="ARBA00022679"/>
    </source>
</evidence>
<dbReference type="PANTHER" id="PTHR30582:SF30">
    <property type="entry name" value="BLR4375 PROTEIN"/>
    <property type="match status" value="1"/>
</dbReference>
<evidence type="ECO:0000313" key="10">
    <source>
        <dbReference type="Proteomes" id="UP000052268"/>
    </source>
</evidence>
<dbReference type="Gene3D" id="1.10.101.10">
    <property type="entry name" value="PGBD-like superfamily/PGBD"/>
    <property type="match status" value="1"/>
</dbReference>